<dbReference type="InterPro" id="IPR000719">
    <property type="entry name" value="Prot_kinase_dom"/>
</dbReference>
<dbReference type="PIRSF" id="PIRSF000654">
    <property type="entry name" value="Integrin-linked_kinase"/>
    <property type="match status" value="1"/>
</dbReference>
<dbReference type="PANTHER" id="PTHR44329:SF288">
    <property type="entry name" value="MITOGEN-ACTIVATED PROTEIN KINASE KINASE KINASE 20"/>
    <property type="match status" value="1"/>
</dbReference>
<feature type="domain" description="Protein kinase" evidence="5">
    <location>
        <begin position="1"/>
        <end position="224"/>
    </location>
</feature>
<dbReference type="PROSITE" id="PS50011">
    <property type="entry name" value="PROTEIN_KINASE_DOM"/>
    <property type="match status" value="1"/>
</dbReference>
<comment type="caution">
    <text evidence="6">The sequence shown here is derived from an EMBL/GenBank/DDBJ whole genome shotgun (WGS) entry which is preliminary data.</text>
</comment>
<dbReference type="SMART" id="SM00220">
    <property type="entry name" value="S_TKc"/>
    <property type="match status" value="1"/>
</dbReference>
<evidence type="ECO:0000256" key="3">
    <source>
        <dbReference type="ARBA" id="ARBA00022777"/>
    </source>
</evidence>
<keyword evidence="2" id="KW-0547">Nucleotide-binding</keyword>
<evidence type="ECO:0000256" key="4">
    <source>
        <dbReference type="ARBA" id="ARBA00022840"/>
    </source>
</evidence>
<evidence type="ECO:0000256" key="1">
    <source>
        <dbReference type="ARBA" id="ARBA00022679"/>
    </source>
</evidence>
<dbReference type="Pfam" id="PF00069">
    <property type="entry name" value="Pkinase"/>
    <property type="match status" value="1"/>
</dbReference>
<keyword evidence="1" id="KW-0808">Transferase</keyword>
<feature type="non-terminal residue" evidence="6">
    <location>
        <position position="224"/>
    </location>
</feature>
<dbReference type="InterPro" id="IPR051681">
    <property type="entry name" value="Ser/Thr_Kinases-Pseudokinases"/>
</dbReference>
<dbReference type="STRING" id="329046.A0A1Y2BSA3"/>
<evidence type="ECO:0000313" key="7">
    <source>
        <dbReference type="Proteomes" id="UP000193642"/>
    </source>
</evidence>
<accession>A0A1Y2BSA3</accession>
<dbReference type="Proteomes" id="UP000193642">
    <property type="component" value="Unassembled WGS sequence"/>
</dbReference>
<proteinExistence type="predicted"/>
<name>A0A1Y2BSA3_9FUNG</name>
<sequence>QEAVIWHSLRHPNIVTLWGIARTEMGQPMLVVDRLEMTLDERLRLSPVPTQEERTQWLLNIAYAFKYLHSRNPPVIHRDLKPDNVLLDGKGKACISDFGMSRFHANYSYAASRDPTRGAYLFSPPESHQRGYIATPKYDVYSWAMTAYEVLTRHRPFIGEESANEPQTVINWIINRQRPYRTGAQCHDPPADTISDGLWNLIEKCWAQNPSIRPGFDEIVNTLE</sequence>
<evidence type="ECO:0000259" key="5">
    <source>
        <dbReference type="PROSITE" id="PS50011"/>
    </source>
</evidence>
<dbReference type="PROSITE" id="PS00108">
    <property type="entry name" value="PROTEIN_KINASE_ST"/>
    <property type="match status" value="1"/>
</dbReference>
<dbReference type="OrthoDB" id="5581784at2759"/>
<gene>
    <name evidence="6" type="ORF">BCR33DRAFT_643369</name>
</gene>
<feature type="non-terminal residue" evidence="6">
    <location>
        <position position="1"/>
    </location>
</feature>
<dbReference type="Gene3D" id="1.10.510.10">
    <property type="entry name" value="Transferase(Phosphotransferase) domain 1"/>
    <property type="match status" value="1"/>
</dbReference>
<dbReference type="AlphaFoldDB" id="A0A1Y2BSA3"/>
<dbReference type="PANTHER" id="PTHR44329">
    <property type="entry name" value="SERINE/THREONINE-PROTEIN KINASE TNNI3K-RELATED"/>
    <property type="match status" value="1"/>
</dbReference>
<dbReference type="InterPro" id="IPR008271">
    <property type="entry name" value="Ser/Thr_kinase_AS"/>
</dbReference>
<evidence type="ECO:0000256" key="2">
    <source>
        <dbReference type="ARBA" id="ARBA00022741"/>
    </source>
</evidence>
<evidence type="ECO:0000313" key="6">
    <source>
        <dbReference type="EMBL" id="ORY37594.1"/>
    </source>
</evidence>
<dbReference type="GO" id="GO:0005524">
    <property type="term" value="F:ATP binding"/>
    <property type="evidence" value="ECO:0007669"/>
    <property type="project" value="UniProtKB-KW"/>
</dbReference>
<organism evidence="6 7">
    <name type="scientific">Rhizoclosmatium globosum</name>
    <dbReference type="NCBI Taxonomy" id="329046"/>
    <lineage>
        <taxon>Eukaryota</taxon>
        <taxon>Fungi</taxon>
        <taxon>Fungi incertae sedis</taxon>
        <taxon>Chytridiomycota</taxon>
        <taxon>Chytridiomycota incertae sedis</taxon>
        <taxon>Chytridiomycetes</taxon>
        <taxon>Chytridiales</taxon>
        <taxon>Chytriomycetaceae</taxon>
        <taxon>Rhizoclosmatium</taxon>
    </lineage>
</organism>
<dbReference type="GO" id="GO:0004674">
    <property type="term" value="F:protein serine/threonine kinase activity"/>
    <property type="evidence" value="ECO:0007669"/>
    <property type="project" value="TreeGrafter"/>
</dbReference>
<keyword evidence="7" id="KW-1185">Reference proteome</keyword>
<dbReference type="EMBL" id="MCGO01000049">
    <property type="protein sequence ID" value="ORY37594.1"/>
    <property type="molecule type" value="Genomic_DNA"/>
</dbReference>
<dbReference type="InterPro" id="IPR011009">
    <property type="entry name" value="Kinase-like_dom_sf"/>
</dbReference>
<dbReference type="SUPFAM" id="SSF56112">
    <property type="entry name" value="Protein kinase-like (PK-like)"/>
    <property type="match status" value="1"/>
</dbReference>
<reference evidence="6 7" key="1">
    <citation type="submission" date="2016-07" db="EMBL/GenBank/DDBJ databases">
        <title>Pervasive Adenine N6-methylation of Active Genes in Fungi.</title>
        <authorList>
            <consortium name="DOE Joint Genome Institute"/>
            <person name="Mondo S.J."/>
            <person name="Dannebaum R.O."/>
            <person name="Kuo R.C."/>
            <person name="Labutti K."/>
            <person name="Haridas S."/>
            <person name="Kuo A."/>
            <person name="Salamov A."/>
            <person name="Ahrendt S.R."/>
            <person name="Lipzen A."/>
            <person name="Sullivan W."/>
            <person name="Andreopoulos W.B."/>
            <person name="Clum A."/>
            <person name="Lindquist E."/>
            <person name="Daum C."/>
            <person name="Ramamoorthy G.K."/>
            <person name="Gryganskyi A."/>
            <person name="Culley D."/>
            <person name="Magnuson J.K."/>
            <person name="James T.Y."/>
            <person name="O'Malley M.A."/>
            <person name="Stajich J.E."/>
            <person name="Spatafora J.W."/>
            <person name="Visel A."/>
            <person name="Grigoriev I.V."/>
        </authorList>
    </citation>
    <scope>NUCLEOTIDE SEQUENCE [LARGE SCALE GENOMIC DNA]</scope>
    <source>
        <strain evidence="6 7">JEL800</strain>
    </source>
</reference>
<keyword evidence="4" id="KW-0067">ATP-binding</keyword>
<keyword evidence="3 6" id="KW-0418">Kinase</keyword>
<protein>
    <submittedName>
        <fullName evidence="6">Kinase-like protein</fullName>
    </submittedName>
</protein>